<reference evidence="2" key="1">
    <citation type="submission" date="2016-11" db="EMBL/GenBank/DDBJ databases">
        <authorList>
            <person name="Shukria A."/>
            <person name="Stevens D.C."/>
        </authorList>
    </citation>
    <scope>NUCLEOTIDE SEQUENCE [LARGE SCALE GENOMIC DNA]</scope>
    <source>
        <strain evidence="2">Cbfe23</strain>
    </source>
</reference>
<evidence type="ECO:0000313" key="2">
    <source>
        <dbReference type="Proteomes" id="UP000182229"/>
    </source>
</evidence>
<dbReference type="AlphaFoldDB" id="A0A1L9AX61"/>
<accession>A0A1L9AX61</accession>
<organism evidence="1 2">
    <name type="scientific">Cystobacter ferrugineus</name>
    <dbReference type="NCBI Taxonomy" id="83449"/>
    <lineage>
        <taxon>Bacteria</taxon>
        <taxon>Pseudomonadati</taxon>
        <taxon>Myxococcota</taxon>
        <taxon>Myxococcia</taxon>
        <taxon>Myxococcales</taxon>
        <taxon>Cystobacterineae</taxon>
        <taxon>Archangiaceae</taxon>
        <taxon>Cystobacter</taxon>
    </lineage>
</organism>
<name>A0A1L9AX61_9BACT</name>
<dbReference type="STRING" id="83449.BON30_43195"/>
<sequence>MRTQLLSQMERCALQISIPTLVLPELFKHRWNCGLQVEQQFPVGSWAASFASASCAGKATAPIEPIASPRSPIFNVFIMIQPLVDVLCCSSSLVRPAPIRPAGEGIASSQQVR</sequence>
<protein>
    <submittedName>
        <fullName evidence="1">Uncharacterized protein</fullName>
    </submittedName>
</protein>
<dbReference type="Proteomes" id="UP000182229">
    <property type="component" value="Unassembled WGS sequence"/>
</dbReference>
<gene>
    <name evidence="1" type="ORF">BON30_43195</name>
</gene>
<evidence type="ECO:0000313" key="1">
    <source>
        <dbReference type="EMBL" id="OJH34602.1"/>
    </source>
</evidence>
<keyword evidence="2" id="KW-1185">Reference proteome</keyword>
<dbReference type="EMBL" id="MPIN01000018">
    <property type="protein sequence ID" value="OJH34602.1"/>
    <property type="molecule type" value="Genomic_DNA"/>
</dbReference>
<proteinExistence type="predicted"/>
<comment type="caution">
    <text evidence="1">The sequence shown here is derived from an EMBL/GenBank/DDBJ whole genome shotgun (WGS) entry which is preliminary data.</text>
</comment>
<reference evidence="1 2" key="2">
    <citation type="submission" date="2016-12" db="EMBL/GenBank/DDBJ databases">
        <title>Draft Genome Sequence of Cystobacter ferrugineus Strain Cbfe23.</title>
        <authorList>
            <person name="Akbar S."/>
            <person name="Dowd S.E."/>
            <person name="Stevens D.C."/>
        </authorList>
    </citation>
    <scope>NUCLEOTIDE SEQUENCE [LARGE SCALE GENOMIC DNA]</scope>
    <source>
        <strain evidence="1 2">Cbfe23</strain>
    </source>
</reference>